<dbReference type="EMBL" id="PVWO01000289">
    <property type="protein sequence ID" value="PSB53860.1"/>
    <property type="molecule type" value="Genomic_DNA"/>
</dbReference>
<dbReference type="Gene3D" id="1.20.1590.10">
    <property type="entry name" value="YP_001051499.1 domain like"/>
    <property type="match status" value="1"/>
</dbReference>
<accession>A0A2T1G9I7</accession>
<gene>
    <name evidence="1" type="ORF">C7B77_19225</name>
</gene>
<sequence>MVLTVEKVLEREKSLSGFTPFVEIAVELKKMPFIHQIAFFCSCYERILPTYSLVDGHYGWEELSVFQSVLNDLWQLLCELEINEETISALIDRSIEISIEDEDEIEDYWESRNGNLYGNIAETILSFIDVLLKYIQIKDIDSYLNIFVKIIFVIYEYLGMYLENTDPEQFLEKTRYEIDLIILNHVLIQKELQKELADLEFLKSVTEINPIIISTFRASSCTDSVGILGSLEEVRANLE</sequence>
<dbReference type="InterPro" id="IPR023381">
    <property type="entry name" value="YP001051499.1-like_dom_sf"/>
</dbReference>
<dbReference type="AlphaFoldDB" id="A0A2T1G9I7"/>
<reference evidence="1 2" key="1">
    <citation type="submission" date="2018-03" db="EMBL/GenBank/DDBJ databases">
        <title>The ancient ancestry and fast evolution of plastids.</title>
        <authorList>
            <person name="Moore K.R."/>
            <person name="Magnabosco C."/>
            <person name="Momper L."/>
            <person name="Gold D.A."/>
            <person name="Bosak T."/>
            <person name="Fournier G.P."/>
        </authorList>
    </citation>
    <scope>NUCLEOTIDE SEQUENCE [LARGE SCALE GENOMIC DNA]</scope>
    <source>
        <strain evidence="1 2">CCALA 037</strain>
    </source>
</reference>
<evidence type="ECO:0000313" key="1">
    <source>
        <dbReference type="EMBL" id="PSB53860.1"/>
    </source>
</evidence>
<keyword evidence="2" id="KW-1185">Reference proteome</keyword>
<dbReference type="InterPro" id="IPR007338">
    <property type="entry name" value="DUF416"/>
</dbReference>
<name>A0A2T1G9I7_9CYAN</name>
<dbReference type="RefSeq" id="WP_106308460.1">
    <property type="nucleotide sequence ID" value="NZ_PVWO01000289.1"/>
</dbReference>
<evidence type="ECO:0008006" key="3">
    <source>
        <dbReference type="Google" id="ProtNLM"/>
    </source>
</evidence>
<dbReference type="Pfam" id="PF04222">
    <property type="entry name" value="DUF416"/>
    <property type="match status" value="1"/>
</dbReference>
<organism evidence="1 2">
    <name type="scientific">Chamaesiphon polymorphus CCALA 037</name>
    <dbReference type="NCBI Taxonomy" id="2107692"/>
    <lineage>
        <taxon>Bacteria</taxon>
        <taxon>Bacillati</taxon>
        <taxon>Cyanobacteriota</taxon>
        <taxon>Cyanophyceae</taxon>
        <taxon>Gomontiellales</taxon>
        <taxon>Chamaesiphonaceae</taxon>
        <taxon>Chamaesiphon</taxon>
    </lineage>
</organism>
<protein>
    <recommendedName>
        <fullName evidence="3">DUF416 domain-containing protein</fullName>
    </recommendedName>
</protein>
<comment type="caution">
    <text evidence="1">The sequence shown here is derived from an EMBL/GenBank/DDBJ whole genome shotgun (WGS) entry which is preliminary data.</text>
</comment>
<proteinExistence type="predicted"/>
<evidence type="ECO:0000313" key="2">
    <source>
        <dbReference type="Proteomes" id="UP000238937"/>
    </source>
</evidence>
<dbReference type="Proteomes" id="UP000238937">
    <property type="component" value="Unassembled WGS sequence"/>
</dbReference>
<dbReference type="OrthoDB" id="9204516at2"/>